<organism evidence="2 3">
    <name type="scientific">Vigna mungo</name>
    <name type="common">Black gram</name>
    <name type="synonym">Phaseolus mungo</name>
    <dbReference type="NCBI Taxonomy" id="3915"/>
    <lineage>
        <taxon>Eukaryota</taxon>
        <taxon>Viridiplantae</taxon>
        <taxon>Streptophyta</taxon>
        <taxon>Embryophyta</taxon>
        <taxon>Tracheophyta</taxon>
        <taxon>Spermatophyta</taxon>
        <taxon>Magnoliopsida</taxon>
        <taxon>eudicotyledons</taxon>
        <taxon>Gunneridae</taxon>
        <taxon>Pentapetalae</taxon>
        <taxon>rosids</taxon>
        <taxon>fabids</taxon>
        <taxon>Fabales</taxon>
        <taxon>Fabaceae</taxon>
        <taxon>Papilionoideae</taxon>
        <taxon>50 kb inversion clade</taxon>
        <taxon>NPAAA clade</taxon>
        <taxon>indigoferoid/millettioid clade</taxon>
        <taxon>Phaseoleae</taxon>
        <taxon>Vigna</taxon>
    </lineage>
</organism>
<dbReference type="Proteomes" id="UP001374535">
    <property type="component" value="Chromosome 7"/>
</dbReference>
<name>A0AAQ3N6U4_VIGMU</name>
<feature type="compositionally biased region" description="Polar residues" evidence="1">
    <location>
        <begin position="83"/>
        <end position="96"/>
    </location>
</feature>
<feature type="region of interest" description="Disordered" evidence="1">
    <location>
        <begin position="83"/>
        <end position="111"/>
    </location>
</feature>
<dbReference type="EMBL" id="CP144694">
    <property type="protein sequence ID" value="WVZ04500.1"/>
    <property type="molecule type" value="Genomic_DNA"/>
</dbReference>
<proteinExistence type="predicted"/>
<evidence type="ECO:0000313" key="2">
    <source>
        <dbReference type="EMBL" id="WVZ04500.1"/>
    </source>
</evidence>
<evidence type="ECO:0000256" key="1">
    <source>
        <dbReference type="SAM" id="MobiDB-lite"/>
    </source>
</evidence>
<dbReference type="AlphaFoldDB" id="A0AAQ3N6U4"/>
<reference evidence="2 3" key="1">
    <citation type="journal article" date="2023" name="Life. Sci Alliance">
        <title>Evolutionary insights into 3D genome organization and epigenetic landscape of Vigna mungo.</title>
        <authorList>
            <person name="Junaid A."/>
            <person name="Singh B."/>
            <person name="Bhatia S."/>
        </authorList>
    </citation>
    <scope>NUCLEOTIDE SEQUENCE [LARGE SCALE GENOMIC DNA]</scope>
    <source>
        <strain evidence="2">Urdbean</strain>
    </source>
</reference>
<feature type="region of interest" description="Disordered" evidence="1">
    <location>
        <begin position="50"/>
        <end position="71"/>
    </location>
</feature>
<protein>
    <submittedName>
        <fullName evidence="2">Uncharacterized protein</fullName>
    </submittedName>
</protein>
<sequence>MVLRLQNFDLVRKNIQLPTRHVFDVFNYWFANLIPFSIDDLSSPLRLSRPCFSKSERGPNPRTSSTPFFPSLTFEAKKGSSVTVDCTNEHSTTSGTPLRPLRQASAKRAPA</sequence>
<gene>
    <name evidence="2" type="ORF">V8G54_025306</name>
</gene>
<evidence type="ECO:0000313" key="3">
    <source>
        <dbReference type="Proteomes" id="UP001374535"/>
    </source>
</evidence>
<accession>A0AAQ3N6U4</accession>
<keyword evidence="3" id="KW-1185">Reference proteome</keyword>